<dbReference type="PANTHER" id="PTHR24113:SF12">
    <property type="entry name" value="RAN GTPASE-ACTIVATING PROTEIN 1"/>
    <property type="match status" value="1"/>
</dbReference>
<evidence type="ECO:0000313" key="7">
    <source>
        <dbReference type="Proteomes" id="UP000002009"/>
    </source>
</evidence>
<dbReference type="GO" id="GO:0048471">
    <property type="term" value="C:perinuclear region of cytoplasm"/>
    <property type="evidence" value="ECO:0007669"/>
    <property type="project" value="TreeGrafter"/>
</dbReference>
<dbReference type="GO" id="GO:0005829">
    <property type="term" value="C:cytosol"/>
    <property type="evidence" value="ECO:0007669"/>
    <property type="project" value="TreeGrafter"/>
</dbReference>
<dbReference type="GeneID" id="8248309"/>
<dbReference type="Proteomes" id="UP000002009">
    <property type="component" value="Chromosome 13"/>
</dbReference>
<dbReference type="InterPro" id="IPR027038">
    <property type="entry name" value="RanGap"/>
</dbReference>
<dbReference type="GO" id="GO:0005634">
    <property type="term" value="C:nucleus"/>
    <property type="evidence" value="ECO:0007669"/>
    <property type="project" value="TreeGrafter"/>
</dbReference>
<dbReference type="EMBL" id="CP001331">
    <property type="protein sequence ID" value="ACO66637.1"/>
    <property type="molecule type" value="Genomic_DNA"/>
</dbReference>
<dbReference type="Pfam" id="PF13516">
    <property type="entry name" value="LRR_6"/>
    <property type="match status" value="4"/>
</dbReference>
<sequence length="488" mass="52267">MVEATAEPPAGQERVPTPAPAERGEPAKLISERGPLEDAIRLKLAQPLAPGDPAPKRDGYPYVAPLRELCVEVVAQNFVRDPRAIREPGLLDAKCVKKIVDVLPSDLPLELAGELVADEDYWQRRAEGRWEPPLETVDHGRSWKQLYFERNLQEAIEAHVAKASTSEEDEDPARDALRRLLAFSKRWARSLKIVHAPGAVDLAALFECTAGSLVSLDLKYIARDVRDNYDGANTLGMRLGCARALAKALEEHAETLTHLGLSQNSIDDAKLEPLAEGLATNASVTSLDLSKNKIGCDGARVLARVLAKDACVVSRLDLGDNEIGASGANALAKAVAASASLTYLSLRLNPKIGDEAGAAVLDAVTESGGTSMRELDVSACGLGPKSARALARLLRNNRTLRRIDASGNETLGAGDAGRAIADAVCGLNDAVLEFDVRGSGFGEGDVARITDKTLDNAEAEEEREGEREDSDLGGRILRVDWLQDIAQS</sequence>
<reference evidence="6 7" key="1">
    <citation type="journal article" date="2009" name="Science">
        <title>Green evolution and dynamic adaptations revealed by genomes of the marine picoeukaryotes Micromonas.</title>
        <authorList>
            <person name="Worden A.Z."/>
            <person name="Lee J.H."/>
            <person name="Mock T."/>
            <person name="Rouze P."/>
            <person name="Simmons M.P."/>
            <person name="Aerts A.L."/>
            <person name="Allen A.E."/>
            <person name="Cuvelier M.L."/>
            <person name="Derelle E."/>
            <person name="Everett M.V."/>
            <person name="Foulon E."/>
            <person name="Grimwood J."/>
            <person name="Gundlach H."/>
            <person name="Henrissat B."/>
            <person name="Napoli C."/>
            <person name="McDonald S.M."/>
            <person name="Parker M.S."/>
            <person name="Rombauts S."/>
            <person name="Salamov A."/>
            <person name="Von Dassow P."/>
            <person name="Badger J.H."/>
            <person name="Coutinho P.M."/>
            <person name="Demir E."/>
            <person name="Dubchak I."/>
            <person name="Gentemann C."/>
            <person name="Eikrem W."/>
            <person name="Gready J.E."/>
            <person name="John U."/>
            <person name="Lanier W."/>
            <person name="Lindquist E.A."/>
            <person name="Lucas S."/>
            <person name="Mayer K.F."/>
            <person name="Moreau H."/>
            <person name="Not F."/>
            <person name="Otillar R."/>
            <person name="Panaud O."/>
            <person name="Pangilinan J."/>
            <person name="Paulsen I."/>
            <person name="Piegu B."/>
            <person name="Poliakov A."/>
            <person name="Robbens S."/>
            <person name="Schmutz J."/>
            <person name="Toulza E."/>
            <person name="Wyss T."/>
            <person name="Zelensky A."/>
            <person name="Zhou K."/>
            <person name="Armbrust E.V."/>
            <person name="Bhattacharya D."/>
            <person name="Goodenough U.W."/>
            <person name="Van de Peer Y."/>
            <person name="Grigoriev I.V."/>
        </authorList>
    </citation>
    <scope>NUCLEOTIDE SEQUENCE [LARGE SCALE GENOMIC DNA]</scope>
    <source>
        <strain evidence="7">RCC299 / NOUM17</strain>
    </source>
</reference>
<dbReference type="OrthoDB" id="341587at2759"/>
<evidence type="ECO:0000256" key="2">
    <source>
        <dbReference type="ARBA" id="ARBA00022468"/>
    </source>
</evidence>
<evidence type="ECO:0000256" key="3">
    <source>
        <dbReference type="ARBA" id="ARBA00022614"/>
    </source>
</evidence>
<feature type="region of interest" description="Disordered" evidence="5">
    <location>
        <begin position="1"/>
        <end position="29"/>
    </location>
</feature>
<keyword evidence="4" id="KW-0677">Repeat</keyword>
<dbReference type="RefSeq" id="XP_002505379.1">
    <property type="nucleotide sequence ID" value="XM_002505333.1"/>
</dbReference>
<evidence type="ECO:0008006" key="8">
    <source>
        <dbReference type="Google" id="ProtNLM"/>
    </source>
</evidence>
<dbReference type="Gene3D" id="3.80.10.10">
    <property type="entry name" value="Ribonuclease Inhibitor"/>
    <property type="match status" value="1"/>
</dbReference>
<comment type="subcellular location">
    <subcellularLocation>
        <location evidence="1">Cytoplasm</location>
        <location evidence="1">Cytoskeleton</location>
        <location evidence="1">Cilium axoneme</location>
    </subcellularLocation>
</comment>
<dbReference type="STRING" id="296587.C1EFP8"/>
<name>C1EFP8_MICCC</name>
<dbReference type="GO" id="GO:0006913">
    <property type="term" value="P:nucleocytoplasmic transport"/>
    <property type="evidence" value="ECO:0007669"/>
    <property type="project" value="TreeGrafter"/>
</dbReference>
<evidence type="ECO:0000256" key="4">
    <source>
        <dbReference type="ARBA" id="ARBA00022737"/>
    </source>
</evidence>
<keyword evidence="3" id="KW-0433">Leucine-rich repeat</keyword>
<dbReference type="PANTHER" id="PTHR24113">
    <property type="entry name" value="RAN GTPASE-ACTIVATING PROTEIN 1"/>
    <property type="match status" value="1"/>
</dbReference>
<dbReference type="OMA" id="PVCHVAR"/>
<gene>
    <name evidence="6" type="ORF">MICPUN_63356</name>
</gene>
<dbReference type="InterPro" id="IPR032675">
    <property type="entry name" value="LRR_dom_sf"/>
</dbReference>
<dbReference type="InParanoid" id="C1EFP8"/>
<dbReference type="AlphaFoldDB" id="C1EFP8"/>
<organism evidence="6 7">
    <name type="scientific">Micromonas commoda (strain RCC299 / NOUM17 / CCMP2709)</name>
    <name type="common">Picoplanktonic green alga</name>
    <dbReference type="NCBI Taxonomy" id="296587"/>
    <lineage>
        <taxon>Eukaryota</taxon>
        <taxon>Viridiplantae</taxon>
        <taxon>Chlorophyta</taxon>
        <taxon>Mamiellophyceae</taxon>
        <taxon>Mamiellales</taxon>
        <taxon>Mamiellaceae</taxon>
        <taxon>Micromonas</taxon>
    </lineage>
</organism>
<dbReference type="GO" id="GO:0005930">
    <property type="term" value="C:axoneme"/>
    <property type="evidence" value="ECO:0007669"/>
    <property type="project" value="UniProtKB-SubCell"/>
</dbReference>
<dbReference type="GO" id="GO:0031267">
    <property type="term" value="F:small GTPase binding"/>
    <property type="evidence" value="ECO:0007669"/>
    <property type="project" value="TreeGrafter"/>
</dbReference>
<keyword evidence="7" id="KW-1185">Reference proteome</keyword>
<accession>C1EFP8</accession>
<protein>
    <recommendedName>
        <fullName evidence="8">Flagellar associated protein</fullName>
    </recommendedName>
</protein>
<dbReference type="SUPFAM" id="SSF52047">
    <property type="entry name" value="RNI-like"/>
    <property type="match status" value="1"/>
</dbReference>
<keyword evidence="2" id="KW-0343">GTPase activation</keyword>
<dbReference type="GO" id="GO:0005096">
    <property type="term" value="F:GTPase activator activity"/>
    <property type="evidence" value="ECO:0007669"/>
    <property type="project" value="UniProtKB-KW"/>
</dbReference>
<evidence type="ECO:0000313" key="6">
    <source>
        <dbReference type="EMBL" id="ACO66637.1"/>
    </source>
</evidence>
<evidence type="ECO:0000256" key="5">
    <source>
        <dbReference type="SAM" id="MobiDB-lite"/>
    </source>
</evidence>
<dbReference type="SMART" id="SM00368">
    <property type="entry name" value="LRR_RI"/>
    <property type="match status" value="5"/>
</dbReference>
<proteinExistence type="predicted"/>
<dbReference type="eggNOG" id="KOG0619">
    <property type="taxonomic scope" value="Eukaryota"/>
</dbReference>
<dbReference type="InterPro" id="IPR001611">
    <property type="entry name" value="Leu-rich_rpt"/>
</dbReference>
<evidence type="ECO:0000256" key="1">
    <source>
        <dbReference type="ARBA" id="ARBA00004430"/>
    </source>
</evidence>
<dbReference type="KEGG" id="mis:MICPUN_63356"/>